<organism evidence="3 4">
    <name type="scientific">Actinomadura bangladeshensis</name>
    <dbReference type="NCBI Taxonomy" id="453573"/>
    <lineage>
        <taxon>Bacteria</taxon>
        <taxon>Bacillati</taxon>
        <taxon>Actinomycetota</taxon>
        <taxon>Actinomycetes</taxon>
        <taxon>Streptosporangiales</taxon>
        <taxon>Thermomonosporaceae</taxon>
        <taxon>Actinomadura</taxon>
    </lineage>
</organism>
<keyword evidence="2" id="KW-0812">Transmembrane</keyword>
<keyword evidence="2" id="KW-1133">Transmembrane helix</keyword>
<sequence>MASRDESGRTGTLSALSPGGEELFGRIPIWVNALGGLVLAVMLCLLLFL</sequence>
<feature type="transmembrane region" description="Helical" evidence="2">
    <location>
        <begin position="27"/>
        <end position="48"/>
    </location>
</feature>
<evidence type="ECO:0000256" key="1">
    <source>
        <dbReference type="SAM" id="MobiDB-lite"/>
    </source>
</evidence>
<dbReference type="AlphaFoldDB" id="A0A6L9QQU4"/>
<evidence type="ECO:0000313" key="3">
    <source>
        <dbReference type="EMBL" id="NEA27839.1"/>
    </source>
</evidence>
<protein>
    <submittedName>
        <fullName evidence="3">Uncharacterized protein</fullName>
    </submittedName>
</protein>
<evidence type="ECO:0000313" key="4">
    <source>
        <dbReference type="Proteomes" id="UP000475532"/>
    </source>
</evidence>
<name>A0A6L9QQU4_9ACTN</name>
<proteinExistence type="predicted"/>
<reference evidence="3 4" key="1">
    <citation type="submission" date="2020-01" db="EMBL/GenBank/DDBJ databases">
        <title>Insect and environment-associated Actinomycetes.</title>
        <authorList>
            <person name="Currrie C."/>
            <person name="Chevrette M."/>
            <person name="Carlson C."/>
            <person name="Stubbendieck R."/>
            <person name="Wendt-Pienkowski E."/>
        </authorList>
    </citation>
    <scope>NUCLEOTIDE SEQUENCE [LARGE SCALE GENOMIC DNA]</scope>
    <source>
        <strain evidence="3 4">SID10258</strain>
    </source>
</reference>
<evidence type="ECO:0000256" key="2">
    <source>
        <dbReference type="SAM" id="Phobius"/>
    </source>
</evidence>
<accession>A0A6L9QQU4</accession>
<comment type="caution">
    <text evidence="3">The sequence shown here is derived from an EMBL/GenBank/DDBJ whole genome shotgun (WGS) entry which is preliminary data.</text>
</comment>
<dbReference type="Proteomes" id="UP000475532">
    <property type="component" value="Unassembled WGS sequence"/>
</dbReference>
<feature type="region of interest" description="Disordered" evidence="1">
    <location>
        <begin position="1"/>
        <end position="20"/>
    </location>
</feature>
<keyword evidence="2" id="KW-0472">Membrane</keyword>
<dbReference type="RefSeq" id="WP_163062390.1">
    <property type="nucleotide sequence ID" value="NZ_JAAGLI010000970.1"/>
</dbReference>
<dbReference type="EMBL" id="JAAGLI010000970">
    <property type="protein sequence ID" value="NEA27839.1"/>
    <property type="molecule type" value="Genomic_DNA"/>
</dbReference>
<gene>
    <name evidence="3" type="ORF">G3I70_35860</name>
</gene>